<protein>
    <submittedName>
        <fullName evidence="1">Uncharacterized protein</fullName>
    </submittedName>
</protein>
<keyword evidence="2" id="KW-1185">Reference proteome</keyword>
<accession>A0ACB9FRA3</accession>
<name>A0ACB9FRA3_9ASTR</name>
<evidence type="ECO:0000313" key="1">
    <source>
        <dbReference type="EMBL" id="KAI3773774.1"/>
    </source>
</evidence>
<dbReference type="Proteomes" id="UP001056120">
    <property type="component" value="Linkage Group LG16"/>
</dbReference>
<comment type="caution">
    <text evidence="1">The sequence shown here is derived from an EMBL/GenBank/DDBJ whole genome shotgun (WGS) entry which is preliminary data.</text>
</comment>
<gene>
    <name evidence="1" type="ORF">L1987_48306</name>
</gene>
<dbReference type="EMBL" id="CM042033">
    <property type="protein sequence ID" value="KAI3773774.1"/>
    <property type="molecule type" value="Genomic_DNA"/>
</dbReference>
<evidence type="ECO:0000313" key="2">
    <source>
        <dbReference type="Proteomes" id="UP001056120"/>
    </source>
</evidence>
<organism evidence="1 2">
    <name type="scientific">Smallanthus sonchifolius</name>
    <dbReference type="NCBI Taxonomy" id="185202"/>
    <lineage>
        <taxon>Eukaryota</taxon>
        <taxon>Viridiplantae</taxon>
        <taxon>Streptophyta</taxon>
        <taxon>Embryophyta</taxon>
        <taxon>Tracheophyta</taxon>
        <taxon>Spermatophyta</taxon>
        <taxon>Magnoliopsida</taxon>
        <taxon>eudicotyledons</taxon>
        <taxon>Gunneridae</taxon>
        <taxon>Pentapetalae</taxon>
        <taxon>asterids</taxon>
        <taxon>campanulids</taxon>
        <taxon>Asterales</taxon>
        <taxon>Asteraceae</taxon>
        <taxon>Asteroideae</taxon>
        <taxon>Heliantheae alliance</taxon>
        <taxon>Millerieae</taxon>
        <taxon>Smallanthus</taxon>
    </lineage>
</organism>
<reference evidence="1 2" key="2">
    <citation type="journal article" date="2022" name="Mol. Ecol. Resour.">
        <title>The genomes of chicory, endive, great burdock and yacon provide insights into Asteraceae paleo-polyploidization history and plant inulin production.</title>
        <authorList>
            <person name="Fan W."/>
            <person name="Wang S."/>
            <person name="Wang H."/>
            <person name="Wang A."/>
            <person name="Jiang F."/>
            <person name="Liu H."/>
            <person name="Zhao H."/>
            <person name="Xu D."/>
            <person name="Zhang Y."/>
        </authorList>
    </citation>
    <scope>NUCLEOTIDE SEQUENCE [LARGE SCALE GENOMIC DNA]</scope>
    <source>
        <strain evidence="2">cv. Yunnan</strain>
        <tissue evidence="1">Leaves</tissue>
    </source>
</reference>
<sequence>MISMTVTPRGSYRRGYGCDRFSYRHRHILLYKDVVWTKKCRLHVQTLDGKVFKDQIGKNLEVYVDDLVIKSRNEKIMLADISETFIQLKKEGIKMNPVKCSFRMEEGKFLGVIVTREGIRVNPEKMAAITCMTSPKSLNEVQTLNGRLVAMNRFLEKHAEKSLPFIATLKNCLTKSDFKWSAEAEKAFQDKSSVDLNYQGGWAIELGVFELAFKPRSAIKGQVIADFITEVHAGTMKGEEAREVIEAQRTGTKTFWELFTDGAACIEGSGAIEKEARRVCAHVDSLLVANQINGIYKAKGPIMIRYLSIYRNLLKRFASWEVIHIPRSQNKKSDALSKIDFIFSDPMKTIHLEMIESPSTEITEVNVTRQEESLMTLIRKYLDAGILPLERSKAYMLQAKSA</sequence>
<proteinExistence type="predicted"/>
<reference evidence="2" key="1">
    <citation type="journal article" date="2022" name="Mol. Ecol. Resour.">
        <title>The genomes of chicory, endive, great burdock and yacon provide insights into Asteraceae palaeo-polyploidization history and plant inulin production.</title>
        <authorList>
            <person name="Fan W."/>
            <person name="Wang S."/>
            <person name="Wang H."/>
            <person name="Wang A."/>
            <person name="Jiang F."/>
            <person name="Liu H."/>
            <person name="Zhao H."/>
            <person name="Xu D."/>
            <person name="Zhang Y."/>
        </authorList>
    </citation>
    <scope>NUCLEOTIDE SEQUENCE [LARGE SCALE GENOMIC DNA]</scope>
    <source>
        <strain evidence="2">cv. Yunnan</strain>
    </source>
</reference>